<proteinExistence type="inferred from homology"/>
<evidence type="ECO:0000256" key="9">
    <source>
        <dbReference type="ARBA" id="ARBA00023029"/>
    </source>
</evidence>
<evidence type="ECO:0000259" key="13">
    <source>
        <dbReference type="PROSITE" id="PS50880"/>
    </source>
</evidence>
<dbReference type="InterPro" id="IPR002288">
    <property type="entry name" value="DNA_gyrase_B_C"/>
</dbReference>
<dbReference type="InterPro" id="IPR013760">
    <property type="entry name" value="Topo_IIA-like_dom_sf"/>
</dbReference>
<dbReference type="InterPro" id="IPR018522">
    <property type="entry name" value="TopoIIA_CS"/>
</dbReference>
<evidence type="ECO:0000256" key="7">
    <source>
        <dbReference type="ARBA" id="ARBA00022840"/>
    </source>
</evidence>
<dbReference type="InterPro" id="IPR013506">
    <property type="entry name" value="Topo_IIA_bsu_dom2"/>
</dbReference>
<dbReference type="InterPro" id="IPR006171">
    <property type="entry name" value="TOPRIM_dom"/>
</dbReference>
<keyword evidence="11" id="KW-0413">Isomerase</keyword>
<dbReference type="CDD" id="cd00822">
    <property type="entry name" value="TopoII_Trans_DNA_gyrase"/>
    <property type="match status" value="1"/>
</dbReference>
<keyword evidence="8" id="KW-0460">Magnesium</keyword>
<evidence type="ECO:0000256" key="3">
    <source>
        <dbReference type="ARBA" id="ARBA00010708"/>
    </source>
</evidence>
<dbReference type="RefSeq" id="WP_344068397.1">
    <property type="nucleotide sequence ID" value="NZ_BAAAPN010000100.1"/>
</dbReference>
<evidence type="ECO:0000256" key="2">
    <source>
        <dbReference type="ARBA" id="ARBA00001946"/>
    </source>
</evidence>
<dbReference type="Proteomes" id="UP001501475">
    <property type="component" value="Unassembled WGS sequence"/>
</dbReference>
<dbReference type="SUPFAM" id="SSF56719">
    <property type="entry name" value="Type II DNA topoisomerase"/>
    <property type="match status" value="1"/>
</dbReference>
<dbReference type="InterPro" id="IPR013759">
    <property type="entry name" value="Topo_IIA_B_C"/>
</dbReference>
<dbReference type="EMBL" id="BAAAPN010000100">
    <property type="protein sequence ID" value="GAA1773773.1"/>
    <property type="molecule type" value="Genomic_DNA"/>
</dbReference>
<evidence type="ECO:0000256" key="1">
    <source>
        <dbReference type="ARBA" id="ARBA00000185"/>
    </source>
</evidence>
<dbReference type="InterPro" id="IPR014721">
    <property type="entry name" value="Ribsml_uS5_D2-typ_fold_subgr"/>
</dbReference>
<evidence type="ECO:0000256" key="11">
    <source>
        <dbReference type="ARBA" id="ARBA00023235"/>
    </source>
</evidence>
<keyword evidence="5" id="KW-0479">Metal-binding</keyword>
<dbReference type="InterPro" id="IPR020568">
    <property type="entry name" value="Ribosomal_Su5_D2-typ_SF"/>
</dbReference>
<comment type="catalytic activity">
    <reaction evidence="1">
        <text>ATP-dependent breakage, passage and rejoining of double-stranded DNA.</text>
        <dbReference type="EC" id="5.6.2.2"/>
    </reaction>
</comment>
<keyword evidence="6" id="KW-0547">Nucleotide-binding</keyword>
<accession>A0ABN2L5U5</accession>
<evidence type="ECO:0000313" key="14">
    <source>
        <dbReference type="EMBL" id="GAA1773773.1"/>
    </source>
</evidence>
<dbReference type="CDD" id="cd16928">
    <property type="entry name" value="HATPase_GyrB-like"/>
    <property type="match status" value="1"/>
</dbReference>
<feature type="domain" description="Toprim" evidence="13">
    <location>
        <begin position="477"/>
        <end position="591"/>
    </location>
</feature>
<keyword evidence="15" id="KW-1185">Reference proteome</keyword>
<gene>
    <name evidence="14" type="ORF">GCM10009810_33560</name>
</gene>
<name>A0ABN2L5U5_9MICO</name>
<dbReference type="InterPro" id="IPR000565">
    <property type="entry name" value="Topo_IIA_B"/>
</dbReference>
<dbReference type="PROSITE" id="PS50880">
    <property type="entry name" value="TOPRIM"/>
    <property type="match status" value="1"/>
</dbReference>
<evidence type="ECO:0000256" key="4">
    <source>
        <dbReference type="ARBA" id="ARBA00012895"/>
    </source>
</evidence>
<protein>
    <recommendedName>
        <fullName evidence="4">DNA topoisomerase (ATP-hydrolyzing)</fullName>
        <ecNumber evidence="4">5.6.2.2</ecNumber>
    </recommendedName>
</protein>
<dbReference type="Pfam" id="PF00204">
    <property type="entry name" value="DNA_gyraseB"/>
    <property type="match status" value="1"/>
</dbReference>
<dbReference type="PRINTS" id="PR01159">
    <property type="entry name" value="DNAGYRASEB"/>
</dbReference>
<comment type="cofactor">
    <cofactor evidence="2">
        <name>Mg(2+)</name>
        <dbReference type="ChEBI" id="CHEBI:18420"/>
    </cofactor>
</comment>
<keyword evidence="7" id="KW-0067">ATP-binding</keyword>
<organism evidence="14 15">
    <name type="scientific">Nostocoides vanveenii</name>
    <dbReference type="NCBI Taxonomy" id="330835"/>
    <lineage>
        <taxon>Bacteria</taxon>
        <taxon>Bacillati</taxon>
        <taxon>Actinomycetota</taxon>
        <taxon>Actinomycetes</taxon>
        <taxon>Micrococcales</taxon>
        <taxon>Intrasporangiaceae</taxon>
        <taxon>Nostocoides</taxon>
    </lineage>
</organism>
<dbReference type="PANTHER" id="PTHR45866:SF1">
    <property type="entry name" value="DNA GYRASE SUBUNIT B, MITOCHONDRIAL"/>
    <property type="match status" value="1"/>
</dbReference>
<feature type="region of interest" description="Disordered" evidence="12">
    <location>
        <begin position="146"/>
        <end position="174"/>
    </location>
</feature>
<dbReference type="EC" id="5.6.2.2" evidence="4"/>
<comment type="caution">
    <text evidence="14">The sequence shown here is derived from an EMBL/GenBank/DDBJ whole genome shotgun (WGS) entry which is preliminary data.</text>
</comment>
<dbReference type="Pfam" id="PF01751">
    <property type="entry name" value="Toprim"/>
    <property type="match status" value="1"/>
</dbReference>
<dbReference type="SUPFAM" id="SSF55874">
    <property type="entry name" value="ATPase domain of HSP90 chaperone/DNA topoisomerase II/histidine kinase"/>
    <property type="match status" value="1"/>
</dbReference>
<dbReference type="SUPFAM" id="SSF54211">
    <property type="entry name" value="Ribosomal protein S5 domain 2-like"/>
    <property type="match status" value="1"/>
</dbReference>
<comment type="similarity">
    <text evidence="3">Belongs to the type II topoisomerase GyrB family.</text>
</comment>
<dbReference type="InterPro" id="IPR003594">
    <property type="entry name" value="HATPase_dom"/>
</dbReference>
<sequence>MPGASRNTSYTAHHLQVLEGLEAVRKRPGMYIGSTDGRGLMHCLWEIIDNSVDEALAGVCDTITVILHADGSVEVGDNGRGVPVDIEPRTGLTGVEVVYTKLHAGGKFGGGSYTASGGLHGVGASVVNALSARLDVEVDRGGKTHAMSFRRGEPGTFTDGGAPSPESDFTPYEDTPTLRITGKVARARTGTRVRYWADRQIFIKDAEFDDEALRARARQTSFLVPGLRIVVRDERGLPGTLGADGPHEEVFQHDGGISEFADYLSTDEPVTDIWRLQGSATFTETVPVLDAKGHMTPTEVERECGVDIAVRWGTGFDTMVASFVNIIATPKGGTHIMGFEQALLKVFRRQLEINARRLKVGTDKVDKDDVLAGLTAVVTVRLAEPQFEGQTKEVLGTPAVRAIVARVVEQELTERIERPERGKKQQADQLLEKVVSEMKSRISARLHKETQRAKNALESSTLPAKLADCRSNDTERTELFIVEGDSALGTAKLARSSEFQALLPIRGKILNVQKASVADTLKNAECAAILQVVGAGSGRTFDVDQVRYGKIIIMTDADVDGAHIRTLLITLFFRYMRPLVEAGRLYAAVPPLHRIEVVNPGSKPNELIYTYSEAQMRTTVAGLTKRGRSIKQPLQRYKGLGEMDADQLAETTMDPLHRTLRRVTAEDAQQAALTFELLMGNDVAPRRDFIVAGAARLDRERIDA</sequence>
<dbReference type="PANTHER" id="PTHR45866">
    <property type="entry name" value="DNA GYRASE/TOPOISOMERASE SUBUNIT B"/>
    <property type="match status" value="1"/>
</dbReference>
<dbReference type="Gene3D" id="3.40.50.670">
    <property type="match status" value="1"/>
</dbReference>
<dbReference type="Gene3D" id="3.30.230.10">
    <property type="match status" value="1"/>
</dbReference>
<dbReference type="NCBIfam" id="NF004189">
    <property type="entry name" value="PRK05644.1"/>
    <property type="match status" value="1"/>
</dbReference>
<dbReference type="InterPro" id="IPR001241">
    <property type="entry name" value="Topo_IIA"/>
</dbReference>
<dbReference type="InterPro" id="IPR036890">
    <property type="entry name" value="HATPase_C_sf"/>
</dbReference>
<evidence type="ECO:0000256" key="5">
    <source>
        <dbReference type="ARBA" id="ARBA00022723"/>
    </source>
</evidence>
<evidence type="ECO:0000256" key="6">
    <source>
        <dbReference type="ARBA" id="ARBA00022741"/>
    </source>
</evidence>
<dbReference type="Pfam" id="PF00986">
    <property type="entry name" value="DNA_gyraseB_C"/>
    <property type="match status" value="1"/>
</dbReference>
<dbReference type="SMART" id="SM00387">
    <property type="entry name" value="HATPase_c"/>
    <property type="match status" value="1"/>
</dbReference>
<evidence type="ECO:0000313" key="15">
    <source>
        <dbReference type="Proteomes" id="UP001501475"/>
    </source>
</evidence>
<dbReference type="Gene3D" id="3.30.565.10">
    <property type="entry name" value="Histidine kinase-like ATPase, C-terminal domain"/>
    <property type="match status" value="1"/>
</dbReference>
<keyword evidence="10" id="KW-0238">DNA-binding</keyword>
<evidence type="ECO:0000256" key="8">
    <source>
        <dbReference type="ARBA" id="ARBA00022842"/>
    </source>
</evidence>
<dbReference type="PROSITE" id="PS00177">
    <property type="entry name" value="TOPOISOMERASE_II"/>
    <property type="match status" value="1"/>
</dbReference>
<dbReference type="Pfam" id="PF02518">
    <property type="entry name" value="HATPase_c"/>
    <property type="match status" value="1"/>
</dbReference>
<evidence type="ECO:0000256" key="12">
    <source>
        <dbReference type="SAM" id="MobiDB-lite"/>
    </source>
</evidence>
<dbReference type="PRINTS" id="PR00418">
    <property type="entry name" value="TPI2FAMILY"/>
</dbReference>
<keyword evidence="9" id="KW-0799">Topoisomerase</keyword>
<dbReference type="SMART" id="SM00433">
    <property type="entry name" value="TOP2c"/>
    <property type="match status" value="1"/>
</dbReference>
<evidence type="ECO:0000256" key="10">
    <source>
        <dbReference type="ARBA" id="ARBA00023125"/>
    </source>
</evidence>
<reference evidence="14 15" key="1">
    <citation type="journal article" date="2019" name="Int. J. Syst. Evol. Microbiol.">
        <title>The Global Catalogue of Microorganisms (GCM) 10K type strain sequencing project: providing services to taxonomists for standard genome sequencing and annotation.</title>
        <authorList>
            <consortium name="The Broad Institute Genomics Platform"/>
            <consortium name="The Broad Institute Genome Sequencing Center for Infectious Disease"/>
            <person name="Wu L."/>
            <person name="Ma J."/>
        </authorList>
    </citation>
    <scope>NUCLEOTIDE SEQUENCE [LARGE SCALE GENOMIC DNA]</scope>
    <source>
        <strain evidence="14 15">JCM 15591</strain>
    </source>
</reference>